<organism evidence="1 2">
    <name type="scientific">Leuconostoc mesenteroides subsp. cremoris ATCC 19254</name>
    <dbReference type="NCBI Taxonomy" id="586220"/>
    <lineage>
        <taxon>Bacteria</taxon>
        <taxon>Bacillati</taxon>
        <taxon>Bacillota</taxon>
        <taxon>Bacilli</taxon>
        <taxon>Lactobacillales</taxon>
        <taxon>Lactobacillaceae</taxon>
        <taxon>Leuconostoc</taxon>
    </lineage>
</organism>
<evidence type="ECO:0000313" key="2">
    <source>
        <dbReference type="Proteomes" id="UP000004283"/>
    </source>
</evidence>
<name>C2KJQ8_LEUMC</name>
<comment type="caution">
    <text evidence="1">The sequence shown here is derived from an EMBL/GenBank/DDBJ whole genome shotgun (WGS) entry which is preliminary data.</text>
</comment>
<accession>C2KJQ8</accession>
<dbReference type="Proteomes" id="UP000004283">
    <property type="component" value="Unassembled WGS sequence"/>
</dbReference>
<proteinExistence type="predicted"/>
<dbReference type="AlphaFoldDB" id="C2KJQ8"/>
<sequence>MKTGFFIGFVTELKQMASYYDTMKSDYVTKLKGAFNYETTISDSS</sequence>
<dbReference type="EMBL" id="ACKV01000040">
    <property type="protein sequence ID" value="EEJ42526.1"/>
    <property type="molecule type" value="Genomic_DNA"/>
</dbReference>
<gene>
    <name evidence="1" type="ORF">HMPREF0555_0874</name>
</gene>
<dbReference type="HOGENOM" id="CLU_3201619_0_0_9"/>
<reference evidence="1 2" key="1">
    <citation type="submission" date="2009-04" db="EMBL/GenBank/DDBJ databases">
        <authorList>
            <person name="Qin X."/>
            <person name="Bachman B."/>
            <person name="Battles P."/>
            <person name="Bell A."/>
            <person name="Bess C."/>
            <person name="Bickham C."/>
            <person name="Chaboub L."/>
            <person name="Chen D."/>
            <person name="Coyle M."/>
            <person name="Deiros D.R."/>
            <person name="Dinh H."/>
            <person name="Forbes L."/>
            <person name="Fowler G."/>
            <person name="Francisco L."/>
            <person name="Fu Q."/>
            <person name="Gubbala S."/>
            <person name="Hale W."/>
            <person name="Han Y."/>
            <person name="Hemphill L."/>
            <person name="Highlander S.K."/>
            <person name="Hirani K."/>
            <person name="Hogues M."/>
            <person name="Jackson L."/>
            <person name="Jakkamsetti A."/>
            <person name="Javaid M."/>
            <person name="Jiang H."/>
            <person name="Korchina V."/>
            <person name="Kovar C."/>
            <person name="Lara F."/>
            <person name="Lee S."/>
            <person name="Mata R."/>
            <person name="Mathew T."/>
            <person name="Moen C."/>
            <person name="Morales K."/>
            <person name="Munidasa M."/>
            <person name="Nazareth L."/>
            <person name="Ngo R."/>
            <person name="Nguyen L."/>
            <person name="Okwuonu G."/>
            <person name="Ongeri F."/>
            <person name="Patil S."/>
            <person name="Petrosino J."/>
            <person name="Pham C."/>
            <person name="Pham P."/>
            <person name="Pu L.-L."/>
            <person name="Puazo M."/>
            <person name="Raj R."/>
            <person name="Reid J."/>
            <person name="Rouhana J."/>
            <person name="Saada N."/>
            <person name="Shang Y."/>
            <person name="Simmons D."/>
            <person name="Thornton R."/>
            <person name="Warren J."/>
            <person name="Weissenberger G."/>
            <person name="Zhang J."/>
            <person name="Zhang L."/>
            <person name="Zhou C."/>
            <person name="Zhu D."/>
            <person name="Muzny D."/>
            <person name="Worley K."/>
            <person name="Gibbs R."/>
        </authorList>
    </citation>
    <scope>NUCLEOTIDE SEQUENCE [LARGE SCALE GENOMIC DNA]</scope>
    <source>
        <strain evidence="1 2">ATCC 19254</strain>
    </source>
</reference>
<evidence type="ECO:0000313" key="1">
    <source>
        <dbReference type="EMBL" id="EEJ42526.1"/>
    </source>
</evidence>
<protein>
    <submittedName>
        <fullName evidence="1">Uncharacterized protein</fullName>
    </submittedName>
</protein>